<comment type="caution">
    <text evidence="9">The sequence shown here is derived from an EMBL/GenBank/DDBJ whole genome shotgun (WGS) entry which is preliminary data.</text>
</comment>
<dbReference type="InterPro" id="IPR009057">
    <property type="entry name" value="Homeodomain-like_sf"/>
</dbReference>
<dbReference type="InterPro" id="IPR001647">
    <property type="entry name" value="HTH_TetR"/>
</dbReference>
<keyword evidence="1" id="KW-0663">Pyridoxal phosphate</keyword>
<evidence type="ECO:0000259" key="8">
    <source>
        <dbReference type="PROSITE" id="PS50977"/>
    </source>
</evidence>
<proteinExistence type="predicted"/>
<dbReference type="InterPro" id="IPR051446">
    <property type="entry name" value="HTH_trans_reg/aminotransferase"/>
</dbReference>
<dbReference type="GO" id="GO:0045892">
    <property type="term" value="P:negative regulation of DNA-templated transcription"/>
    <property type="evidence" value="ECO:0007669"/>
    <property type="project" value="InterPro"/>
</dbReference>
<evidence type="ECO:0000256" key="4">
    <source>
        <dbReference type="ARBA" id="ARBA00023163"/>
    </source>
</evidence>
<feature type="domain" description="HTH gntR-type" evidence="7">
    <location>
        <begin position="8"/>
        <end position="76"/>
    </location>
</feature>
<evidence type="ECO:0000256" key="2">
    <source>
        <dbReference type="ARBA" id="ARBA00023015"/>
    </source>
</evidence>
<dbReference type="GO" id="GO:0003677">
    <property type="term" value="F:DNA binding"/>
    <property type="evidence" value="ECO:0007669"/>
    <property type="project" value="UniProtKB-UniRule"/>
</dbReference>
<evidence type="ECO:0000256" key="1">
    <source>
        <dbReference type="ARBA" id="ARBA00022898"/>
    </source>
</evidence>
<dbReference type="Gene3D" id="1.10.357.10">
    <property type="entry name" value="Tetracycline Repressor, domain 2"/>
    <property type="match status" value="1"/>
</dbReference>
<dbReference type="SUPFAM" id="SSF46785">
    <property type="entry name" value="Winged helix' DNA-binding domain"/>
    <property type="match status" value="1"/>
</dbReference>
<keyword evidence="10" id="KW-1185">Reference proteome</keyword>
<dbReference type="PANTHER" id="PTHR46577:SF1">
    <property type="entry name" value="HTH-TYPE TRANSCRIPTIONAL REGULATORY PROTEIN GABR"/>
    <property type="match status" value="1"/>
</dbReference>
<keyword evidence="3 5" id="KW-0238">DNA-binding</keyword>
<protein>
    <submittedName>
        <fullName evidence="9">DNA-binding transcriptional regulator YhcF (GntR family)</fullName>
    </submittedName>
</protein>
<dbReference type="SUPFAM" id="SSF48498">
    <property type="entry name" value="Tetracyclin repressor-like, C-terminal domain"/>
    <property type="match status" value="1"/>
</dbReference>
<evidence type="ECO:0000313" key="9">
    <source>
        <dbReference type="EMBL" id="NYG04332.1"/>
    </source>
</evidence>
<dbReference type="CDD" id="cd07377">
    <property type="entry name" value="WHTH_GntR"/>
    <property type="match status" value="1"/>
</dbReference>
<dbReference type="PANTHER" id="PTHR46577">
    <property type="entry name" value="HTH-TYPE TRANSCRIPTIONAL REGULATORY PROTEIN GABR"/>
    <property type="match status" value="1"/>
</dbReference>
<sequence length="329" mass="36005">MSEDAQPEPLYRRIAGEFAARIRSGDLRPGDRIPSIRQIADRWNVAIATATKVLAVLRDEGLVEAKVGSGTVVSARTNGPRRPGRAQPSASRPFPPRPAGGARQALSREHVLRTAVAIADVEGAGAVSMRRVAAELGVGAMSLYRHIANKDDLMTEMADLVFGELELPDPGPDGWRARLELIARWQWGLCRRHLWLPRAVSFTRPSMAPNMMAHTEWTLRALEGLGLSLRTRMQEALALHSLVINAALSTADEVEAEQETGVSLGRWRQAQRARTDALFADGRFPLLAQVHEQVVPDVDELFDYSLARHLDGFAVLVGEPPSSNSRSAP</sequence>
<dbReference type="GO" id="GO:0003700">
    <property type="term" value="F:DNA-binding transcription factor activity"/>
    <property type="evidence" value="ECO:0007669"/>
    <property type="project" value="InterPro"/>
</dbReference>
<dbReference type="InterPro" id="IPR036271">
    <property type="entry name" value="Tet_transcr_reg_TetR-rel_C_sf"/>
</dbReference>
<dbReference type="Pfam" id="PF00392">
    <property type="entry name" value="GntR"/>
    <property type="match status" value="1"/>
</dbReference>
<dbReference type="Pfam" id="PF00440">
    <property type="entry name" value="TetR_N"/>
    <property type="match status" value="1"/>
</dbReference>
<evidence type="ECO:0000256" key="6">
    <source>
        <dbReference type="SAM" id="MobiDB-lite"/>
    </source>
</evidence>
<keyword evidence="4" id="KW-0804">Transcription</keyword>
<organism evidence="9 10">
    <name type="scientific">Pseudonocardia alni</name>
    <name type="common">Amycolata alni</name>
    <dbReference type="NCBI Taxonomy" id="33907"/>
    <lineage>
        <taxon>Bacteria</taxon>
        <taxon>Bacillati</taxon>
        <taxon>Actinomycetota</taxon>
        <taxon>Actinomycetes</taxon>
        <taxon>Pseudonocardiales</taxon>
        <taxon>Pseudonocardiaceae</taxon>
        <taxon>Pseudonocardia</taxon>
    </lineage>
</organism>
<reference evidence="9 10" key="1">
    <citation type="submission" date="2020-07" db="EMBL/GenBank/DDBJ databases">
        <title>Sequencing the genomes of 1000 actinobacteria strains.</title>
        <authorList>
            <person name="Klenk H.-P."/>
        </authorList>
    </citation>
    <scope>NUCLEOTIDE SEQUENCE [LARGE SCALE GENOMIC DNA]</scope>
    <source>
        <strain evidence="9 10">DSM 44749</strain>
    </source>
</reference>
<feature type="domain" description="HTH tetR-type" evidence="8">
    <location>
        <begin position="105"/>
        <end position="165"/>
    </location>
</feature>
<dbReference type="InterPro" id="IPR000524">
    <property type="entry name" value="Tscrpt_reg_HTH_GntR"/>
</dbReference>
<dbReference type="InterPro" id="IPR036388">
    <property type="entry name" value="WH-like_DNA-bd_sf"/>
</dbReference>
<name>A0A852WG41_PSEA5</name>
<evidence type="ECO:0000256" key="3">
    <source>
        <dbReference type="ARBA" id="ARBA00023125"/>
    </source>
</evidence>
<dbReference type="Proteomes" id="UP000549695">
    <property type="component" value="Unassembled WGS sequence"/>
</dbReference>
<dbReference type="Pfam" id="PF02909">
    <property type="entry name" value="TetR_C_1"/>
    <property type="match status" value="1"/>
</dbReference>
<gene>
    <name evidence="9" type="ORF">HDA37_004617</name>
</gene>
<dbReference type="EMBL" id="JACCCZ010000001">
    <property type="protein sequence ID" value="NYG04332.1"/>
    <property type="molecule type" value="Genomic_DNA"/>
</dbReference>
<evidence type="ECO:0000259" key="7">
    <source>
        <dbReference type="PROSITE" id="PS50949"/>
    </source>
</evidence>
<dbReference type="RefSeq" id="WP_179762212.1">
    <property type="nucleotide sequence ID" value="NZ_BAAAJZ010000006.1"/>
</dbReference>
<evidence type="ECO:0000256" key="5">
    <source>
        <dbReference type="PROSITE-ProRule" id="PRU00335"/>
    </source>
</evidence>
<dbReference type="Gene3D" id="1.10.10.60">
    <property type="entry name" value="Homeodomain-like"/>
    <property type="match status" value="1"/>
</dbReference>
<dbReference type="PROSITE" id="PS50949">
    <property type="entry name" value="HTH_GNTR"/>
    <property type="match status" value="1"/>
</dbReference>
<accession>A0A852WG41</accession>
<dbReference type="GeneID" id="98054291"/>
<feature type="DNA-binding region" description="H-T-H motif" evidence="5">
    <location>
        <begin position="128"/>
        <end position="147"/>
    </location>
</feature>
<dbReference type="InterPro" id="IPR004111">
    <property type="entry name" value="Repressor_TetR_C"/>
</dbReference>
<keyword evidence="2" id="KW-0805">Transcription regulation</keyword>
<dbReference type="AlphaFoldDB" id="A0A852WG41"/>
<evidence type="ECO:0000313" key="10">
    <source>
        <dbReference type="Proteomes" id="UP000549695"/>
    </source>
</evidence>
<dbReference type="PROSITE" id="PS50977">
    <property type="entry name" value="HTH_TETR_2"/>
    <property type="match status" value="1"/>
</dbReference>
<dbReference type="Gene3D" id="1.10.10.10">
    <property type="entry name" value="Winged helix-like DNA-binding domain superfamily/Winged helix DNA-binding domain"/>
    <property type="match status" value="1"/>
</dbReference>
<feature type="region of interest" description="Disordered" evidence="6">
    <location>
        <begin position="73"/>
        <end position="105"/>
    </location>
</feature>
<dbReference type="InterPro" id="IPR036390">
    <property type="entry name" value="WH_DNA-bd_sf"/>
</dbReference>
<dbReference type="SMART" id="SM00345">
    <property type="entry name" value="HTH_GNTR"/>
    <property type="match status" value="1"/>
</dbReference>
<dbReference type="SUPFAM" id="SSF46689">
    <property type="entry name" value="Homeodomain-like"/>
    <property type="match status" value="1"/>
</dbReference>